<evidence type="ECO:0000313" key="2">
    <source>
        <dbReference type="Proteomes" id="UP001470230"/>
    </source>
</evidence>
<organism evidence="1 2">
    <name type="scientific">Tritrichomonas musculus</name>
    <dbReference type="NCBI Taxonomy" id="1915356"/>
    <lineage>
        <taxon>Eukaryota</taxon>
        <taxon>Metamonada</taxon>
        <taxon>Parabasalia</taxon>
        <taxon>Tritrichomonadida</taxon>
        <taxon>Tritrichomonadidae</taxon>
        <taxon>Tritrichomonas</taxon>
    </lineage>
</organism>
<dbReference type="EMBL" id="JAPFFF010000007">
    <property type="protein sequence ID" value="KAK8885694.1"/>
    <property type="molecule type" value="Genomic_DNA"/>
</dbReference>
<comment type="caution">
    <text evidence="1">The sequence shown here is derived from an EMBL/GenBank/DDBJ whole genome shotgun (WGS) entry which is preliminary data.</text>
</comment>
<protein>
    <recommendedName>
        <fullName evidence="3">DUF3447 domain-containing protein</fullName>
    </recommendedName>
</protein>
<sequence>MNPSPKDNLRLRLQIRDDVSAKLESEVESVIDLFLEYNLDYFSVLQILSTHQYLRLCRKALSLPVTKPEHIAFINYSILSLSLETPITCIEYIEAVSALRNLERSRVPPFLHQEIDEFFDLINEDNQTLQHSNEVIDDEEIAHIDIQNLYSTVNMSEIFNKEPINHDLSSKAIKLHQCLQNGASTDILISNLSDATNEFTDFSTLLDYFSFQSDIYKRFADLILAIVYVSYSSNNKSTENISMFKKHFAITKASSYFLEICNIVTKDFIGELPPIQSFPSDFDKDLTNILNLCSEFTNDFNYHILAAIQLSMTDINESIAHFALAISYNYSRSKEISDRLAACGIELLIQEYVPKKKGYAAALYQFVCDEDILAIMTNNAMKLTKDELLEAMPYFWNFDILHLIMPEDREQQQFILAYSAKNMEESDTILTFRDLCTLRLLNSLDKDFSISNLHVFNVDKAESNK</sequence>
<evidence type="ECO:0000313" key="1">
    <source>
        <dbReference type="EMBL" id="KAK8885694.1"/>
    </source>
</evidence>
<name>A0ABR2K3M3_9EUKA</name>
<dbReference type="Proteomes" id="UP001470230">
    <property type="component" value="Unassembled WGS sequence"/>
</dbReference>
<accession>A0ABR2K3M3</accession>
<keyword evidence="2" id="KW-1185">Reference proteome</keyword>
<gene>
    <name evidence="1" type="ORF">M9Y10_041146</name>
</gene>
<reference evidence="1 2" key="1">
    <citation type="submission" date="2024-04" db="EMBL/GenBank/DDBJ databases">
        <title>Tritrichomonas musculus Genome.</title>
        <authorList>
            <person name="Alves-Ferreira E."/>
            <person name="Grigg M."/>
            <person name="Lorenzi H."/>
            <person name="Galac M."/>
        </authorList>
    </citation>
    <scope>NUCLEOTIDE SEQUENCE [LARGE SCALE GENOMIC DNA]</scope>
    <source>
        <strain evidence="1 2">EAF2021</strain>
    </source>
</reference>
<evidence type="ECO:0008006" key="3">
    <source>
        <dbReference type="Google" id="ProtNLM"/>
    </source>
</evidence>
<proteinExistence type="predicted"/>